<accession>A0AAV4VVV9</accession>
<sequence length="85" mass="9958">MELTKRGTSGLFCMELTKRERTSDCFVRNSRNVRTSGLFCMELTKREDLRIVLYGSRNVRTSGLFCMELTKREDLRIVLYGTHET</sequence>
<evidence type="ECO:0000313" key="2">
    <source>
        <dbReference type="Proteomes" id="UP001054945"/>
    </source>
</evidence>
<comment type="caution">
    <text evidence="1">The sequence shown here is derived from an EMBL/GenBank/DDBJ whole genome shotgun (WGS) entry which is preliminary data.</text>
</comment>
<dbReference type="AlphaFoldDB" id="A0AAV4VVV9"/>
<dbReference type="Proteomes" id="UP001054945">
    <property type="component" value="Unassembled WGS sequence"/>
</dbReference>
<proteinExistence type="predicted"/>
<organism evidence="1 2">
    <name type="scientific">Caerostris extrusa</name>
    <name type="common">Bark spider</name>
    <name type="synonym">Caerostris bankana</name>
    <dbReference type="NCBI Taxonomy" id="172846"/>
    <lineage>
        <taxon>Eukaryota</taxon>
        <taxon>Metazoa</taxon>
        <taxon>Ecdysozoa</taxon>
        <taxon>Arthropoda</taxon>
        <taxon>Chelicerata</taxon>
        <taxon>Arachnida</taxon>
        <taxon>Araneae</taxon>
        <taxon>Araneomorphae</taxon>
        <taxon>Entelegynae</taxon>
        <taxon>Araneoidea</taxon>
        <taxon>Araneidae</taxon>
        <taxon>Caerostris</taxon>
    </lineage>
</organism>
<keyword evidence="2" id="KW-1185">Reference proteome</keyword>
<evidence type="ECO:0000313" key="1">
    <source>
        <dbReference type="EMBL" id="GIY74094.1"/>
    </source>
</evidence>
<name>A0AAV4VVV9_CAEEX</name>
<protein>
    <submittedName>
        <fullName evidence="1">Uncharacterized protein</fullName>
    </submittedName>
</protein>
<dbReference type="EMBL" id="BPLR01015168">
    <property type="protein sequence ID" value="GIY74094.1"/>
    <property type="molecule type" value="Genomic_DNA"/>
</dbReference>
<gene>
    <name evidence="1" type="ORF">CEXT_33021</name>
</gene>
<reference evidence="1 2" key="1">
    <citation type="submission" date="2021-06" db="EMBL/GenBank/DDBJ databases">
        <title>Caerostris extrusa draft genome.</title>
        <authorList>
            <person name="Kono N."/>
            <person name="Arakawa K."/>
        </authorList>
    </citation>
    <scope>NUCLEOTIDE SEQUENCE [LARGE SCALE GENOMIC DNA]</scope>
</reference>